<organism evidence="5 6">
    <name type="scientific">Saccharospirillum salsuginis</name>
    <dbReference type="NCBI Taxonomy" id="418750"/>
    <lineage>
        <taxon>Bacteria</taxon>
        <taxon>Pseudomonadati</taxon>
        <taxon>Pseudomonadota</taxon>
        <taxon>Gammaproteobacteria</taxon>
        <taxon>Oceanospirillales</taxon>
        <taxon>Saccharospirillaceae</taxon>
        <taxon>Saccharospirillum</taxon>
    </lineage>
</organism>
<dbReference type="Proteomes" id="UP000626148">
    <property type="component" value="Unassembled WGS sequence"/>
</dbReference>
<reference evidence="5" key="1">
    <citation type="journal article" date="2014" name="Int. J. Syst. Evol. Microbiol.">
        <title>Complete genome sequence of Corynebacterium casei LMG S-19264T (=DSM 44701T), isolated from a smear-ripened cheese.</title>
        <authorList>
            <consortium name="US DOE Joint Genome Institute (JGI-PGF)"/>
            <person name="Walter F."/>
            <person name="Albersmeier A."/>
            <person name="Kalinowski J."/>
            <person name="Ruckert C."/>
        </authorList>
    </citation>
    <scope>NUCLEOTIDE SEQUENCE</scope>
    <source>
        <strain evidence="5">KCTC 22169</strain>
    </source>
</reference>
<dbReference type="CDD" id="cd01949">
    <property type="entry name" value="GGDEF"/>
    <property type="match status" value="1"/>
</dbReference>
<dbReference type="InterPro" id="IPR029787">
    <property type="entry name" value="Nucleotide_cyclase"/>
</dbReference>
<dbReference type="Gene3D" id="3.30.70.270">
    <property type="match status" value="1"/>
</dbReference>
<accession>A0A918KJL4</accession>
<dbReference type="SMART" id="SM00052">
    <property type="entry name" value="EAL"/>
    <property type="match status" value="1"/>
</dbReference>
<dbReference type="GO" id="GO:0016301">
    <property type="term" value="F:kinase activity"/>
    <property type="evidence" value="ECO:0007669"/>
    <property type="project" value="UniProtKB-KW"/>
</dbReference>
<keyword evidence="2" id="KW-0418">Kinase</keyword>
<dbReference type="RefSeq" id="WP_189611446.1">
    <property type="nucleotide sequence ID" value="NZ_BMXR01000010.1"/>
</dbReference>
<dbReference type="SUPFAM" id="SSF141868">
    <property type="entry name" value="EAL domain-like"/>
    <property type="match status" value="1"/>
</dbReference>
<dbReference type="PROSITE" id="PS50883">
    <property type="entry name" value="EAL"/>
    <property type="match status" value="1"/>
</dbReference>
<keyword evidence="1" id="KW-0808">Transferase</keyword>
<dbReference type="Gene3D" id="3.30.450.40">
    <property type="match status" value="1"/>
</dbReference>
<dbReference type="SUPFAM" id="SSF55073">
    <property type="entry name" value="Nucleotide cyclase"/>
    <property type="match status" value="1"/>
</dbReference>
<dbReference type="InterPro" id="IPR029016">
    <property type="entry name" value="GAF-like_dom_sf"/>
</dbReference>
<dbReference type="Gene3D" id="3.20.20.450">
    <property type="entry name" value="EAL domain"/>
    <property type="match status" value="1"/>
</dbReference>
<evidence type="ECO:0000259" key="3">
    <source>
        <dbReference type="PROSITE" id="PS50883"/>
    </source>
</evidence>
<dbReference type="Pfam" id="PF13185">
    <property type="entry name" value="GAF_2"/>
    <property type="match status" value="1"/>
</dbReference>
<feature type="domain" description="GGDEF" evidence="4">
    <location>
        <begin position="360"/>
        <end position="503"/>
    </location>
</feature>
<evidence type="ECO:0000256" key="2">
    <source>
        <dbReference type="ARBA" id="ARBA00022777"/>
    </source>
</evidence>
<dbReference type="InterPro" id="IPR011006">
    <property type="entry name" value="CheY-like_superfamily"/>
</dbReference>
<evidence type="ECO:0000259" key="4">
    <source>
        <dbReference type="PROSITE" id="PS50887"/>
    </source>
</evidence>
<comment type="caution">
    <text evidence="5">The sequence shown here is derived from an EMBL/GenBank/DDBJ whole genome shotgun (WGS) entry which is preliminary data.</text>
</comment>
<dbReference type="SMART" id="SM00267">
    <property type="entry name" value="GGDEF"/>
    <property type="match status" value="1"/>
</dbReference>
<reference evidence="5" key="2">
    <citation type="submission" date="2020-09" db="EMBL/GenBank/DDBJ databases">
        <authorList>
            <person name="Sun Q."/>
            <person name="Kim S."/>
        </authorList>
    </citation>
    <scope>NUCLEOTIDE SEQUENCE</scope>
    <source>
        <strain evidence="5">KCTC 22169</strain>
    </source>
</reference>
<dbReference type="CDD" id="cd01948">
    <property type="entry name" value="EAL"/>
    <property type="match status" value="1"/>
</dbReference>
<dbReference type="NCBIfam" id="TIGR00254">
    <property type="entry name" value="GGDEF"/>
    <property type="match status" value="1"/>
</dbReference>
<dbReference type="InterPro" id="IPR043128">
    <property type="entry name" value="Rev_trsase/Diguanyl_cyclase"/>
</dbReference>
<name>A0A918KJL4_9GAMM</name>
<dbReference type="SUPFAM" id="SSF55781">
    <property type="entry name" value="GAF domain-like"/>
    <property type="match status" value="1"/>
</dbReference>
<dbReference type="PANTHER" id="PTHR44757:SF2">
    <property type="entry name" value="BIOFILM ARCHITECTURE MAINTENANCE PROTEIN MBAA"/>
    <property type="match status" value="1"/>
</dbReference>
<dbReference type="InterPro" id="IPR052155">
    <property type="entry name" value="Biofilm_reg_signaling"/>
</dbReference>
<proteinExistence type="predicted"/>
<feature type="domain" description="EAL" evidence="3">
    <location>
        <begin position="512"/>
        <end position="767"/>
    </location>
</feature>
<dbReference type="AlphaFoldDB" id="A0A918KJL4"/>
<keyword evidence="6" id="KW-1185">Reference proteome</keyword>
<dbReference type="SUPFAM" id="SSF52172">
    <property type="entry name" value="CheY-like"/>
    <property type="match status" value="1"/>
</dbReference>
<evidence type="ECO:0000313" key="6">
    <source>
        <dbReference type="Proteomes" id="UP000626148"/>
    </source>
</evidence>
<dbReference type="Pfam" id="PF00990">
    <property type="entry name" value="GGDEF"/>
    <property type="match status" value="1"/>
</dbReference>
<dbReference type="InterPro" id="IPR000160">
    <property type="entry name" value="GGDEF_dom"/>
</dbReference>
<dbReference type="Pfam" id="PF00563">
    <property type="entry name" value="EAL"/>
    <property type="match status" value="1"/>
</dbReference>
<evidence type="ECO:0008006" key="7">
    <source>
        <dbReference type="Google" id="ProtNLM"/>
    </source>
</evidence>
<dbReference type="EMBL" id="BMXR01000010">
    <property type="protein sequence ID" value="GGX65890.1"/>
    <property type="molecule type" value="Genomic_DNA"/>
</dbReference>
<sequence>MTVNRLPTRGPPGITVMLENEANAKLLSRMMEGSFELSPSLPDPDDDVYPARLPELILIDVASLRREKERILRLRQLAGVMALPVLLVTDRRSTPRTEATRELGESVDDILNVPTTRLELKTRIDNLRRLRELSLEQIENQRQLKGVVSSLRTLNACDRVIVRSTSEQELLRSLCRTIVEEDGFSLAWIGFATHAEHKSVAIHACAGPAAAFVPEMTLGLGNDPNYESLALKAIMTGRPHSLRDIARDLGPSYIRDRALFHRLASVIALPLITETEPHGCLTIYSDKPNRFGYEERQLFERLADNLTYGVNNLRVKREREAQASEIHYLAYTDALTGLPNRRHLIHYLNNLLARNDTQATECAVLFIDLDGFKLINDALGHDVGDRVLRQIGRRLQNAVRDQDLVVRQGGDEFLVVMNDDPRSGESNSTEQIAANARDLAKRIIDHLSEPLVAGNYPYRLKASVGISLCPDHGKTGLALIENADKAMYEAKRRGGGQGCLFTPDLATSRHRRLSLESQLRQALADDEFELHYQPIFELSTCRIVAAEALIRWRQPDGDLVMPGSFMPLAEEIGLIKPIGDWVLDTAARQLRTWHDAGYSLAMAVNVSVNQLYPDADAEHFAALVRPHVDPLWVHLEVTENALMHDPIAIEALLTDLNAKGFQLAIDDFGTGYSSLNRLQHLSIQSLKIDRSFISELGTDNHKGASLVPIIQQMASQLNLLTIAEGIETDEQRRLLLKTATPAAWGQGFWFSKGVPPAEMEELLRKEPVE</sequence>
<gene>
    <name evidence="5" type="ORF">GCM10007392_36880</name>
</gene>
<dbReference type="PROSITE" id="PS50887">
    <property type="entry name" value="GGDEF"/>
    <property type="match status" value="1"/>
</dbReference>
<evidence type="ECO:0000313" key="5">
    <source>
        <dbReference type="EMBL" id="GGX65890.1"/>
    </source>
</evidence>
<dbReference type="InterPro" id="IPR001633">
    <property type="entry name" value="EAL_dom"/>
</dbReference>
<dbReference type="InterPro" id="IPR035919">
    <property type="entry name" value="EAL_sf"/>
</dbReference>
<protein>
    <recommendedName>
        <fullName evidence="7">Diguanylate cyclase (GGDEF) domain-containing protein</fullName>
    </recommendedName>
</protein>
<dbReference type="InterPro" id="IPR003018">
    <property type="entry name" value="GAF"/>
</dbReference>
<evidence type="ECO:0000256" key="1">
    <source>
        <dbReference type="ARBA" id="ARBA00022679"/>
    </source>
</evidence>
<dbReference type="PANTHER" id="PTHR44757">
    <property type="entry name" value="DIGUANYLATE CYCLASE DGCP"/>
    <property type="match status" value="1"/>
</dbReference>